<evidence type="ECO:0000256" key="1">
    <source>
        <dbReference type="SAM" id="Phobius"/>
    </source>
</evidence>
<feature type="transmembrane region" description="Helical" evidence="1">
    <location>
        <begin position="111"/>
        <end position="128"/>
    </location>
</feature>
<feature type="transmembrane region" description="Helical" evidence="1">
    <location>
        <begin position="164"/>
        <end position="182"/>
    </location>
</feature>
<dbReference type="AlphaFoldDB" id="A0A934UQF2"/>
<name>A0A934UQF2_9BURK</name>
<dbReference type="RefSeq" id="WP_200787504.1">
    <property type="nucleotide sequence ID" value="NZ_JAEDAO010000001.1"/>
</dbReference>
<organism evidence="2 3">
    <name type="scientific">Ramlibacter algicola</name>
    <dbReference type="NCBI Taxonomy" id="2795217"/>
    <lineage>
        <taxon>Bacteria</taxon>
        <taxon>Pseudomonadati</taxon>
        <taxon>Pseudomonadota</taxon>
        <taxon>Betaproteobacteria</taxon>
        <taxon>Burkholderiales</taxon>
        <taxon>Comamonadaceae</taxon>
        <taxon>Ramlibacter</taxon>
    </lineage>
</organism>
<feature type="transmembrane region" description="Helical" evidence="1">
    <location>
        <begin position="316"/>
        <end position="334"/>
    </location>
</feature>
<dbReference type="Proteomes" id="UP000617041">
    <property type="component" value="Unassembled WGS sequence"/>
</dbReference>
<dbReference type="EMBL" id="JAEDAO010000001">
    <property type="protein sequence ID" value="MBK0392574.1"/>
    <property type="molecule type" value="Genomic_DNA"/>
</dbReference>
<feature type="transmembrane region" description="Helical" evidence="1">
    <location>
        <begin position="250"/>
        <end position="271"/>
    </location>
</feature>
<keyword evidence="3" id="KW-1185">Reference proteome</keyword>
<accession>A0A934UQF2</accession>
<evidence type="ECO:0008006" key="4">
    <source>
        <dbReference type="Google" id="ProtNLM"/>
    </source>
</evidence>
<evidence type="ECO:0000313" key="3">
    <source>
        <dbReference type="Proteomes" id="UP000617041"/>
    </source>
</evidence>
<keyword evidence="1" id="KW-1133">Transmembrane helix</keyword>
<feature type="transmembrane region" description="Helical" evidence="1">
    <location>
        <begin position="53"/>
        <end position="75"/>
    </location>
</feature>
<evidence type="ECO:0000313" key="2">
    <source>
        <dbReference type="EMBL" id="MBK0392574.1"/>
    </source>
</evidence>
<feature type="transmembrane region" description="Helical" evidence="1">
    <location>
        <begin position="87"/>
        <end position="105"/>
    </location>
</feature>
<proteinExistence type="predicted"/>
<feature type="transmembrane region" description="Helical" evidence="1">
    <location>
        <begin position="346"/>
        <end position="366"/>
    </location>
</feature>
<keyword evidence="1" id="KW-0812">Transmembrane</keyword>
<protein>
    <recommendedName>
        <fullName evidence="4">NnrS family protein</fullName>
    </recommendedName>
</protein>
<reference evidence="2" key="1">
    <citation type="submission" date="2020-12" db="EMBL/GenBank/DDBJ databases">
        <title>Ramlibacter sp. nov., isolated from a freshwater alga, Cryptomonas.</title>
        <authorList>
            <person name="Kim H.M."/>
            <person name="Jeon C.O."/>
        </authorList>
    </citation>
    <scope>NUCLEOTIDE SEQUENCE</scope>
    <source>
        <strain evidence="2">CrO1</strain>
    </source>
</reference>
<feature type="transmembrane region" description="Helical" evidence="1">
    <location>
        <begin position="218"/>
        <end position="238"/>
    </location>
</feature>
<keyword evidence="1" id="KW-0472">Membrane</keyword>
<comment type="caution">
    <text evidence="2">The sequence shown here is derived from an EMBL/GenBank/DDBJ whole genome shotgun (WGS) entry which is preliminary data.</text>
</comment>
<gene>
    <name evidence="2" type="ORF">I8E28_08215</name>
</gene>
<sequence length="396" mass="40407">MPAPGRIARPAARPARLAAAGPLLAAAAVLAGIAAFGGGLLRAGVPWPGTPGTAWATAAALHGALVIGGMLGTVIGLERAVALRHPLGWTSPVASALAAAALLAGRVAEGALLLALASACFVAVNVALMRRQPAPHTRLLVLAAAGWLAGNVLFAAAAPADAIVPWWFTFLVATIAAERLEMTRLMRRHPAAEWRLHALLALLVAGAAATFFSPRAGGAVFGAALLLLAGWFLRHDIARRTLHAPGLPRYMAVCLLAGYGWLGIGGIAWIATAYGAPVRDAALHAIGLGFVASMVLGHAPVILPAIAGWKLAFGRAFYLPLALLHLTLLARLAGGAVDATWRAAGAAGNALALLVFIAVVAGAVAWRRRALVHDPRAEARAGAAGGPRDEGERATR</sequence>
<feature type="transmembrane region" description="Helical" evidence="1">
    <location>
        <begin position="140"/>
        <end position="158"/>
    </location>
</feature>
<feature type="transmembrane region" description="Helical" evidence="1">
    <location>
        <begin position="283"/>
        <end position="309"/>
    </location>
</feature>
<feature type="transmembrane region" description="Helical" evidence="1">
    <location>
        <begin position="194"/>
        <end position="212"/>
    </location>
</feature>